<dbReference type="Proteomes" id="UP001199319">
    <property type="component" value="Unassembled WGS sequence"/>
</dbReference>
<dbReference type="PANTHER" id="PTHR43233">
    <property type="entry name" value="FAMILY N-ACETYLTRANSFERASE, PUTATIVE (AFU_ORTHOLOGUE AFUA_6G03350)-RELATED"/>
    <property type="match status" value="1"/>
</dbReference>
<reference evidence="2" key="1">
    <citation type="submission" date="2021-10" db="EMBL/GenBank/DDBJ databases">
        <title>Anaerobic single-cell dispensing facilitates the cultivation of human gut bacteria.</title>
        <authorList>
            <person name="Afrizal A."/>
        </authorList>
    </citation>
    <scope>NUCLEOTIDE SEQUENCE</scope>
    <source>
        <strain evidence="2">CLA-AA-H272</strain>
    </source>
</reference>
<dbReference type="PROSITE" id="PS51186">
    <property type="entry name" value="GNAT"/>
    <property type="match status" value="1"/>
</dbReference>
<accession>A0AAE3AEI7</accession>
<comment type="caution">
    <text evidence="2">The sequence shown here is derived from an EMBL/GenBank/DDBJ whole genome shotgun (WGS) entry which is preliminary data.</text>
</comment>
<proteinExistence type="predicted"/>
<dbReference type="InterPro" id="IPR053144">
    <property type="entry name" value="Acetyltransferase_Butenolide"/>
</dbReference>
<dbReference type="PANTHER" id="PTHR43233:SF1">
    <property type="entry name" value="FAMILY N-ACETYLTRANSFERASE, PUTATIVE (AFU_ORTHOLOGUE AFUA_6G03350)-RELATED"/>
    <property type="match status" value="1"/>
</dbReference>
<evidence type="ECO:0000259" key="1">
    <source>
        <dbReference type="PROSITE" id="PS51186"/>
    </source>
</evidence>
<evidence type="ECO:0000313" key="3">
    <source>
        <dbReference type="Proteomes" id="UP001199319"/>
    </source>
</evidence>
<protein>
    <submittedName>
        <fullName evidence="2">GNAT family N-acetyltransferase</fullName>
    </submittedName>
</protein>
<dbReference type="Pfam" id="PF00583">
    <property type="entry name" value="Acetyltransf_1"/>
    <property type="match status" value="1"/>
</dbReference>
<evidence type="ECO:0000313" key="2">
    <source>
        <dbReference type="EMBL" id="MCC2131116.1"/>
    </source>
</evidence>
<gene>
    <name evidence="2" type="ORF">LKD37_16725</name>
</gene>
<name>A0AAE3AEI7_9FIRM</name>
<dbReference type="EMBL" id="JAJEPW010000109">
    <property type="protein sequence ID" value="MCC2131116.1"/>
    <property type="molecule type" value="Genomic_DNA"/>
</dbReference>
<dbReference type="Gene3D" id="3.40.630.30">
    <property type="match status" value="1"/>
</dbReference>
<dbReference type="CDD" id="cd04301">
    <property type="entry name" value="NAT_SF"/>
    <property type="match status" value="1"/>
</dbReference>
<dbReference type="InterPro" id="IPR016181">
    <property type="entry name" value="Acyl_CoA_acyltransferase"/>
</dbReference>
<organism evidence="2 3">
    <name type="scientific">Brotocaccenecus cirricatena</name>
    <dbReference type="NCBI Taxonomy" id="3064195"/>
    <lineage>
        <taxon>Bacteria</taxon>
        <taxon>Bacillati</taxon>
        <taxon>Bacillota</taxon>
        <taxon>Clostridia</taxon>
        <taxon>Eubacteriales</taxon>
        <taxon>Oscillospiraceae</taxon>
        <taxon>Brotocaccenecus</taxon>
    </lineage>
</organism>
<dbReference type="RefSeq" id="WP_302930231.1">
    <property type="nucleotide sequence ID" value="NZ_JAJEPW010000109.1"/>
</dbReference>
<feature type="domain" description="N-acetyltransferase" evidence="1">
    <location>
        <begin position="1"/>
        <end position="133"/>
    </location>
</feature>
<dbReference type="GO" id="GO:0016747">
    <property type="term" value="F:acyltransferase activity, transferring groups other than amino-acyl groups"/>
    <property type="evidence" value="ECO:0007669"/>
    <property type="project" value="InterPro"/>
</dbReference>
<dbReference type="InterPro" id="IPR000182">
    <property type="entry name" value="GNAT_dom"/>
</dbReference>
<sequence>MEIREYKTYNESEILRLYTSVGWTAYTDQPEVLRKGFEGSMLTLAAYEGDQLLGIIRTVGDGHTIVFVQDILVFPEHQRKGFGSALLQAVLNRYRHVRQIELATDHTPKTIAFYKSMGFYELSEIGCCGFMRG</sequence>
<dbReference type="SUPFAM" id="SSF55729">
    <property type="entry name" value="Acyl-CoA N-acyltransferases (Nat)"/>
    <property type="match status" value="1"/>
</dbReference>
<dbReference type="AlphaFoldDB" id="A0AAE3AEI7"/>
<keyword evidence="3" id="KW-1185">Reference proteome</keyword>